<proteinExistence type="predicted"/>
<accession>A0A6L2JB45</accession>
<gene>
    <name evidence="1" type="ORF">Tci_006037</name>
</gene>
<comment type="caution">
    <text evidence="1">The sequence shown here is derived from an EMBL/GenBank/DDBJ whole genome shotgun (WGS) entry which is preliminary data.</text>
</comment>
<sequence>MTFTEIRSRVYYGVDERFRERERGRLIDTVVTLVEVAEPSNSRTLPSFHYLRQHDIVEILSQPSKMQSTFNHNLCQATLATTIIRFRIETLKLKISDMMEKFPSIAYSGDI</sequence>
<protein>
    <submittedName>
        <fullName evidence="1">Uncharacterized protein</fullName>
    </submittedName>
</protein>
<evidence type="ECO:0000313" key="1">
    <source>
        <dbReference type="EMBL" id="GEU34059.1"/>
    </source>
</evidence>
<dbReference type="AlphaFoldDB" id="A0A6L2JB45"/>
<reference evidence="1" key="1">
    <citation type="journal article" date="2019" name="Sci. Rep.">
        <title>Draft genome of Tanacetum cinerariifolium, the natural source of mosquito coil.</title>
        <authorList>
            <person name="Yamashiro T."/>
            <person name="Shiraishi A."/>
            <person name="Satake H."/>
            <person name="Nakayama K."/>
        </authorList>
    </citation>
    <scope>NUCLEOTIDE SEQUENCE</scope>
</reference>
<name>A0A6L2JB45_TANCI</name>
<organism evidence="1">
    <name type="scientific">Tanacetum cinerariifolium</name>
    <name type="common">Dalmatian daisy</name>
    <name type="synonym">Chrysanthemum cinerariifolium</name>
    <dbReference type="NCBI Taxonomy" id="118510"/>
    <lineage>
        <taxon>Eukaryota</taxon>
        <taxon>Viridiplantae</taxon>
        <taxon>Streptophyta</taxon>
        <taxon>Embryophyta</taxon>
        <taxon>Tracheophyta</taxon>
        <taxon>Spermatophyta</taxon>
        <taxon>Magnoliopsida</taxon>
        <taxon>eudicotyledons</taxon>
        <taxon>Gunneridae</taxon>
        <taxon>Pentapetalae</taxon>
        <taxon>asterids</taxon>
        <taxon>campanulids</taxon>
        <taxon>Asterales</taxon>
        <taxon>Asteraceae</taxon>
        <taxon>Asteroideae</taxon>
        <taxon>Anthemideae</taxon>
        <taxon>Anthemidinae</taxon>
        <taxon>Tanacetum</taxon>
    </lineage>
</organism>
<dbReference type="EMBL" id="BKCJ010000533">
    <property type="protein sequence ID" value="GEU34059.1"/>
    <property type="molecule type" value="Genomic_DNA"/>
</dbReference>